<dbReference type="InterPro" id="IPR004554">
    <property type="entry name" value="HMG_CoA_Rdtase_eu_arc"/>
</dbReference>
<dbReference type="InterPro" id="IPR002202">
    <property type="entry name" value="HMG_CoA_Rdtase"/>
</dbReference>
<dbReference type="InterPro" id="IPR023074">
    <property type="entry name" value="HMG_CoA_Rdtase_cat_sf"/>
</dbReference>
<evidence type="ECO:0000256" key="1">
    <source>
        <dbReference type="ARBA" id="ARBA00004477"/>
    </source>
</evidence>
<feature type="compositionally biased region" description="Low complexity" evidence="10">
    <location>
        <begin position="687"/>
        <end position="698"/>
    </location>
</feature>
<dbReference type="PROSITE" id="PS50065">
    <property type="entry name" value="HMG_COA_REDUCTASE_4"/>
    <property type="match status" value="1"/>
</dbReference>
<gene>
    <name evidence="12" type="ORF">BD410DRAFT_854619</name>
</gene>
<keyword evidence="8 9" id="KW-0472">Membrane</keyword>
<dbReference type="GO" id="GO:0004420">
    <property type="term" value="F:hydroxymethylglutaryl-CoA reductase (NADPH) activity"/>
    <property type="evidence" value="ECO:0007669"/>
    <property type="project" value="UniProtKB-EC"/>
</dbReference>
<feature type="region of interest" description="Disordered" evidence="10">
    <location>
        <begin position="1173"/>
        <end position="1233"/>
    </location>
</feature>
<evidence type="ECO:0000256" key="8">
    <source>
        <dbReference type="ARBA" id="ARBA00023136"/>
    </source>
</evidence>
<dbReference type="PROSITE" id="PS50156">
    <property type="entry name" value="SSD"/>
    <property type="match status" value="1"/>
</dbReference>
<reference evidence="12 13" key="1">
    <citation type="submission" date="2018-06" db="EMBL/GenBank/DDBJ databases">
        <title>A transcriptomic atlas of mushroom development highlights an independent origin of complex multicellularity.</title>
        <authorList>
            <consortium name="DOE Joint Genome Institute"/>
            <person name="Krizsan K."/>
            <person name="Almasi E."/>
            <person name="Merenyi Z."/>
            <person name="Sahu N."/>
            <person name="Viragh M."/>
            <person name="Koszo T."/>
            <person name="Mondo S."/>
            <person name="Kiss B."/>
            <person name="Balint B."/>
            <person name="Kues U."/>
            <person name="Barry K."/>
            <person name="Hegedus J.C."/>
            <person name="Henrissat B."/>
            <person name="Johnson J."/>
            <person name="Lipzen A."/>
            <person name="Ohm R."/>
            <person name="Nagy I."/>
            <person name="Pangilinan J."/>
            <person name="Yan J."/>
            <person name="Xiong Y."/>
            <person name="Grigoriev I.V."/>
            <person name="Hibbett D.S."/>
            <person name="Nagy L.G."/>
        </authorList>
    </citation>
    <scope>NUCLEOTIDE SEQUENCE [LARGE SCALE GENOMIC DNA]</scope>
    <source>
        <strain evidence="12 13">SZMC22713</strain>
    </source>
</reference>
<comment type="subcellular location">
    <subcellularLocation>
        <location evidence="1 9">Endoplasmic reticulum membrane</location>
        <topology evidence="1 9">Multi-pass membrane protein</topology>
    </subcellularLocation>
</comment>
<dbReference type="PROSITE" id="PS00066">
    <property type="entry name" value="HMG_COA_REDUCTASE_1"/>
    <property type="match status" value="1"/>
</dbReference>
<feature type="transmembrane region" description="Helical" evidence="9">
    <location>
        <begin position="368"/>
        <end position="393"/>
    </location>
</feature>
<dbReference type="VEuPathDB" id="FungiDB:BD410DRAFT_854619"/>
<dbReference type="FunFam" id="3.30.70.420:FF:000001">
    <property type="entry name" value="3-hydroxy-3-methylglutaryl coenzyme A reductase"/>
    <property type="match status" value="1"/>
</dbReference>
<dbReference type="PANTHER" id="PTHR10572:SF24">
    <property type="entry name" value="3-HYDROXY-3-METHYLGLUTARYL-COENZYME A REDUCTASE"/>
    <property type="match status" value="1"/>
</dbReference>
<dbReference type="PROSITE" id="PS00318">
    <property type="entry name" value="HMG_COA_REDUCTASE_2"/>
    <property type="match status" value="1"/>
</dbReference>
<feature type="transmembrane region" description="Helical" evidence="9">
    <location>
        <begin position="20"/>
        <end position="38"/>
    </location>
</feature>
<dbReference type="Pfam" id="PF00368">
    <property type="entry name" value="HMG-CoA_red"/>
    <property type="match status" value="1"/>
</dbReference>
<dbReference type="GO" id="GO:0006696">
    <property type="term" value="P:ergosterol biosynthetic process"/>
    <property type="evidence" value="ECO:0007669"/>
    <property type="project" value="TreeGrafter"/>
</dbReference>
<evidence type="ECO:0000256" key="10">
    <source>
        <dbReference type="SAM" id="MobiDB-lite"/>
    </source>
</evidence>
<comment type="catalytic activity">
    <reaction evidence="9">
        <text>(R)-mevalonate + 2 NADP(+) + CoA = (3S)-3-hydroxy-3-methylglutaryl-CoA + 2 NADPH + 2 H(+)</text>
        <dbReference type="Rhea" id="RHEA:15989"/>
        <dbReference type="ChEBI" id="CHEBI:15378"/>
        <dbReference type="ChEBI" id="CHEBI:36464"/>
        <dbReference type="ChEBI" id="CHEBI:43074"/>
        <dbReference type="ChEBI" id="CHEBI:57287"/>
        <dbReference type="ChEBI" id="CHEBI:57783"/>
        <dbReference type="ChEBI" id="CHEBI:58349"/>
        <dbReference type="EC" id="1.1.1.34"/>
    </reaction>
</comment>
<dbReference type="GO" id="GO:0005789">
    <property type="term" value="C:endoplasmic reticulum membrane"/>
    <property type="evidence" value="ECO:0007669"/>
    <property type="project" value="UniProtKB-SubCell"/>
</dbReference>
<dbReference type="EC" id="1.1.1.34" evidence="9"/>
<evidence type="ECO:0000256" key="7">
    <source>
        <dbReference type="ARBA" id="ARBA00023002"/>
    </source>
</evidence>
<dbReference type="InterPro" id="IPR053958">
    <property type="entry name" value="HMGCR/SNAP/NPC1-like_SSD"/>
</dbReference>
<sequence length="1233" mass="133046">MLTILRSIARRASENAIETIFCGLALATLAYFHIFAAVKHSTIYPASYSLKPKAAYALWRENEWISVDEDSWNSAEWLKLSQVELQQIISILSFAAPIPGKPLESFKKYVLDFPSISGEGYGSICHTYVNSSQCFTAFSNSTAPTVTLSFLPGTRDDFVEQIKNHGLPQNFHGVEFLKPITSEGQSRELGGSKWLTFALRALFLRFWDLARTSHSLDVLFILSGYVLMHVTFFRLIRSSRALGSNFWLITAILLTSILSFTLALSFSLHCGISIDPVVLAEALPFIVCAIGFDKPLLLARAVLAHDNMYFTTSDVRGHQRTTVVPATTILIEAVEQTGATILRNYALEASALVLGASSKVPGLSECCALAAAILTVDCILLVTFYVAVLTIMVEVKRIKYVRKMAKETSNTNKTIASESNYNLCAQKLGTAITRLPSAVLGVKGSTLEGGKGRSNDPGTLVKFKLVLIFTFASAYVLDFKLFTPSAVLTDRSIYHPHHAFGESFSGGVHRVDISSSSVSSVLSSLTIATDSSHLLVKVSPPLYVDVVSTNSTLTNVATAKVAKVIEEFMSSWTQVLGDSVVSKWIAFGLALSMALNAYILKGIEASASFFCQVGTHIVNSTPQPYVSSREGEVHRETNSAAMVVPGPELAHRHGYDANSSGEVDQVQEKSNRTEAQNKPHRRPVFTSGNSSASDNSDSLVFNGPNFVATHRRNSEMHSQPPSPEPRSDASSEPATFSSGSRTLEECIKFFESDQRPVSVSLSMLDNEEIIMLAQAGKIQWHALEKTLGEFERAIVIRRALISRSSTTQTLEHSAIPMKDYAYERVIGACCENVVGYMPIPLGVAGPLMIDGELLPIPMATAEGTLVASTSRGCKAINAGGGVSTVVTQDAMTRGPVIDFPSVAMAAQAKAWIESEEGRSIIKKAFESTSRFVVLQRTKCAMAERTLFIRFASSTGDAMGMNMISKGTEKALDELSYKYPKMSILALSGNYCTDKKPAAINWIEGRGKSVVAEAIIPGSVVTRVLKTTVEDLCNLNVKKNLIGSAMAGSIGGFNAHAANILTAIYLATGQDPAQNAESSNCMTLMEPTDDGEDLLMTVTMPSIEVGTVGGGTVLKPQQAVLDMLGIRGAHPRQPGHHAQRLARIVASSVMAGELSLLSALAAGHLVKAHLKHNRSQLNTPEPSRPVSPSSSALRLTSLSGIDTPTTRFIRGVGGKPLSRPPSFNSLPPYSVDTK</sequence>
<feature type="transmembrane region" description="Helical" evidence="9">
    <location>
        <begin position="248"/>
        <end position="268"/>
    </location>
</feature>
<proteinExistence type="inferred from homology"/>
<evidence type="ECO:0000256" key="9">
    <source>
        <dbReference type="RuleBase" id="RU361219"/>
    </source>
</evidence>
<dbReference type="Gene3D" id="1.10.3270.10">
    <property type="entry name" value="HMGR, N-terminal domain"/>
    <property type="match status" value="1"/>
</dbReference>
<feature type="compositionally biased region" description="Polar residues" evidence="10">
    <location>
        <begin position="1191"/>
        <end position="1205"/>
    </location>
</feature>
<dbReference type="AlphaFoldDB" id="A0A4Y7QA98"/>
<dbReference type="PROSITE" id="PS01192">
    <property type="entry name" value="HMG_COA_REDUCTASE_3"/>
    <property type="match status" value="1"/>
</dbReference>
<dbReference type="PRINTS" id="PR00071">
    <property type="entry name" value="HMGCOARDTASE"/>
</dbReference>
<keyword evidence="4 9" id="KW-0256">Endoplasmic reticulum</keyword>
<keyword evidence="5 9" id="KW-0521">NADP</keyword>
<protein>
    <recommendedName>
        <fullName evidence="9">3-hydroxy-3-methylglutaryl coenzyme A reductase</fullName>
        <shortName evidence="9">HMG-CoA reductase</shortName>
        <ecNumber evidence="9">1.1.1.34</ecNumber>
    </recommendedName>
</protein>
<keyword evidence="13" id="KW-1185">Reference proteome</keyword>
<dbReference type="GO" id="GO:0005778">
    <property type="term" value="C:peroxisomal membrane"/>
    <property type="evidence" value="ECO:0007669"/>
    <property type="project" value="TreeGrafter"/>
</dbReference>
<dbReference type="CDD" id="cd00643">
    <property type="entry name" value="HMG-CoA_reductase_classI"/>
    <property type="match status" value="1"/>
</dbReference>
<dbReference type="Gene3D" id="3.90.770.10">
    <property type="entry name" value="3-hydroxy-3-methylglutaryl-coenzyme A Reductase, Chain A, domain 2"/>
    <property type="match status" value="1"/>
</dbReference>
<evidence type="ECO:0000256" key="2">
    <source>
        <dbReference type="ARBA" id="ARBA00007661"/>
    </source>
</evidence>
<feature type="domain" description="SSD" evidence="11">
    <location>
        <begin position="217"/>
        <end position="391"/>
    </location>
</feature>
<evidence type="ECO:0000313" key="12">
    <source>
        <dbReference type="EMBL" id="TDL24375.1"/>
    </source>
</evidence>
<evidence type="ECO:0000313" key="13">
    <source>
        <dbReference type="Proteomes" id="UP000294933"/>
    </source>
</evidence>
<dbReference type="Proteomes" id="UP000294933">
    <property type="component" value="Unassembled WGS sequence"/>
</dbReference>
<dbReference type="InterPro" id="IPR009029">
    <property type="entry name" value="HMG_CoA_Rdtase_sub-bd_dom_sf"/>
</dbReference>
<dbReference type="InterPro" id="IPR023076">
    <property type="entry name" value="HMG_CoA_Rdtase_CS"/>
</dbReference>
<dbReference type="InterPro" id="IPR023282">
    <property type="entry name" value="HMG_CoA_Rdtase_N"/>
</dbReference>
<keyword evidence="6 9" id="KW-1133">Transmembrane helix</keyword>
<dbReference type="InterPro" id="IPR000731">
    <property type="entry name" value="SSD"/>
</dbReference>
<feature type="compositionally biased region" description="Polar residues" evidence="10">
    <location>
        <begin position="728"/>
        <end position="739"/>
    </location>
</feature>
<accession>A0A4Y7QA98</accession>
<dbReference type="SUPFAM" id="SSF56542">
    <property type="entry name" value="Substrate-binding domain of HMG-CoA reductase"/>
    <property type="match status" value="1"/>
</dbReference>
<dbReference type="STRING" id="50990.A0A4Y7QA98"/>
<feature type="compositionally biased region" description="Low complexity" evidence="10">
    <location>
        <begin position="1179"/>
        <end position="1190"/>
    </location>
</feature>
<dbReference type="GO" id="GO:0008299">
    <property type="term" value="P:isoprenoid biosynthetic process"/>
    <property type="evidence" value="ECO:0007669"/>
    <property type="project" value="InterPro"/>
</dbReference>
<organism evidence="12 13">
    <name type="scientific">Rickenella mellea</name>
    <dbReference type="NCBI Taxonomy" id="50990"/>
    <lineage>
        <taxon>Eukaryota</taxon>
        <taxon>Fungi</taxon>
        <taxon>Dikarya</taxon>
        <taxon>Basidiomycota</taxon>
        <taxon>Agaricomycotina</taxon>
        <taxon>Agaricomycetes</taxon>
        <taxon>Hymenochaetales</taxon>
        <taxon>Rickenellaceae</taxon>
        <taxon>Rickenella</taxon>
    </lineage>
</organism>
<dbReference type="SUPFAM" id="SSF55035">
    <property type="entry name" value="NAD-binding domain of HMG-CoA reductase"/>
    <property type="match status" value="1"/>
</dbReference>
<dbReference type="PANTHER" id="PTHR10572">
    <property type="entry name" value="3-HYDROXY-3-METHYLGLUTARYL-COENZYME A REDUCTASE"/>
    <property type="match status" value="1"/>
</dbReference>
<dbReference type="FunFam" id="3.90.770.10:FF:000001">
    <property type="entry name" value="3-hydroxy-3-methylglutaryl coenzyme A reductase"/>
    <property type="match status" value="1"/>
</dbReference>
<dbReference type="FunFam" id="1.10.3270.10:FF:000001">
    <property type="entry name" value="3-hydroxy-3-methylglutaryl coenzyme A reductase"/>
    <property type="match status" value="1"/>
</dbReference>
<keyword evidence="7 9" id="KW-0560">Oxidoreductase</keyword>
<dbReference type="UniPathway" id="UPA00058">
    <property type="reaction ID" value="UER00103"/>
</dbReference>
<comment type="pathway">
    <text evidence="9">Metabolic intermediate biosynthesis; (R)-mevalonate biosynthesis; (R)-mevalonate from acetyl-CoA: step 3/3.</text>
</comment>
<evidence type="ECO:0000256" key="6">
    <source>
        <dbReference type="ARBA" id="ARBA00022989"/>
    </source>
</evidence>
<dbReference type="OrthoDB" id="310654at2759"/>
<feature type="compositionally biased region" description="Basic and acidic residues" evidence="10">
    <location>
        <begin position="666"/>
        <end position="677"/>
    </location>
</feature>
<dbReference type="NCBIfam" id="TIGR00533">
    <property type="entry name" value="HMG_CoA_R_NADP"/>
    <property type="match status" value="1"/>
</dbReference>
<feature type="transmembrane region" description="Helical" evidence="9">
    <location>
        <begin position="218"/>
        <end position="236"/>
    </location>
</feature>
<dbReference type="GO" id="GO:0015936">
    <property type="term" value="P:coenzyme A metabolic process"/>
    <property type="evidence" value="ECO:0007669"/>
    <property type="project" value="InterPro"/>
</dbReference>
<evidence type="ECO:0000256" key="3">
    <source>
        <dbReference type="ARBA" id="ARBA00022692"/>
    </source>
</evidence>
<feature type="transmembrane region" description="Helical" evidence="9">
    <location>
        <begin position="463"/>
        <end position="482"/>
    </location>
</feature>
<dbReference type="InterPro" id="IPR009023">
    <property type="entry name" value="HMG_CoA_Rdtase_NAD(P)-bd_sf"/>
</dbReference>
<name>A0A4Y7QA98_9AGAM</name>
<comment type="similarity">
    <text evidence="2 9">Belongs to the HMG-CoA reductase family.</text>
</comment>
<keyword evidence="3 9" id="KW-0812">Transmembrane</keyword>
<evidence type="ECO:0000256" key="4">
    <source>
        <dbReference type="ARBA" id="ARBA00022824"/>
    </source>
</evidence>
<dbReference type="Pfam" id="PF12349">
    <property type="entry name" value="Sterol-sensing"/>
    <property type="match status" value="1"/>
</dbReference>
<evidence type="ECO:0000256" key="5">
    <source>
        <dbReference type="ARBA" id="ARBA00022857"/>
    </source>
</evidence>
<feature type="region of interest" description="Disordered" evidence="10">
    <location>
        <begin position="650"/>
        <end position="739"/>
    </location>
</feature>
<dbReference type="EMBL" id="ML170167">
    <property type="protein sequence ID" value="TDL24375.1"/>
    <property type="molecule type" value="Genomic_DNA"/>
</dbReference>
<evidence type="ECO:0000259" key="11">
    <source>
        <dbReference type="PROSITE" id="PS50156"/>
    </source>
</evidence>
<dbReference type="Gene3D" id="3.30.70.420">
    <property type="entry name" value="Hydroxymethylglutaryl-CoA reductase, class I/II, NAD/NADP-binding domain"/>
    <property type="match status" value="1"/>
</dbReference>